<evidence type="ECO:0000256" key="2">
    <source>
        <dbReference type="ARBA" id="ARBA00010617"/>
    </source>
</evidence>
<evidence type="ECO:0000256" key="1">
    <source>
        <dbReference type="ARBA" id="ARBA00001971"/>
    </source>
</evidence>
<name>A0A136ITX1_9PEZI</name>
<dbReference type="OrthoDB" id="1470350at2759"/>
<dbReference type="CDD" id="cd11063">
    <property type="entry name" value="CYP52"/>
    <property type="match status" value="1"/>
</dbReference>
<keyword evidence="7 8" id="KW-0349">Heme</keyword>
<dbReference type="Pfam" id="PF00067">
    <property type="entry name" value="p450"/>
    <property type="match status" value="1"/>
</dbReference>
<feature type="transmembrane region" description="Helical" evidence="9">
    <location>
        <begin position="6"/>
        <end position="27"/>
    </location>
</feature>
<dbReference type="InterPro" id="IPR047146">
    <property type="entry name" value="Cyt_P450_E_CYP52_fungi"/>
</dbReference>
<dbReference type="PANTHER" id="PTHR24287:SF5">
    <property type="entry name" value="P450, PUTATIVE (EUROFUNG)-RELATED"/>
    <property type="match status" value="1"/>
</dbReference>
<dbReference type="InParanoid" id="A0A136ITX1"/>
<dbReference type="SUPFAM" id="SSF48264">
    <property type="entry name" value="Cytochrome P450"/>
    <property type="match status" value="1"/>
</dbReference>
<sequence>MLSNIDGGSAAILLGIGTVSSALYLVVQSIRHEQRLKRTGGVRAPSITKYPGSALLTLGAAAKATRENRLHELYNGFFERAGVEGTTDVIEIQVIGHQRYIITRDPEHIKTILTTKFSDFGKGDEFHRLWKPFLGDSIFTTDGSMWQQSRSLIRPMFITEKVSDLDTFDRWAQQLVAKLPTNGGVVDIMDLFYRMTLDVTTDFLLGATTDSLNNPRNEFSVAFNDVQSTMTYLTTIGPLEKFVPRGKFHRDIAKLDEFVMPFIQQALNLPQSELDRLSKSDKDFTFLHSVVRQTRDPQILRDQIVAVLLAGRDTTAATLSWAFYELSNNPQAWQRLRHEVLDSVGASGTPTYENLKNMSYLRHTISETLRLYPAVPYNLRTALHDSTLPGRDGGPEIAVLAGDNVIYSAFVMQRRPELYPPMSDKFAHPAVFSPERWEHWTPNHWQYVPFNGGPRICVGQNFALTEIAFSMVRILQKYERIEYAGGDWAAQQHVAEIVGRPSQGVRIRMFEAGSAGATSSSSLGV</sequence>
<reference evidence="11" key="1">
    <citation type="submission" date="2016-02" db="EMBL/GenBank/DDBJ databases">
        <title>Draft genome sequence of Microdochium bolleyi, a fungal endophyte of beachgrass.</title>
        <authorList>
            <consortium name="DOE Joint Genome Institute"/>
            <person name="David A.S."/>
            <person name="May G."/>
            <person name="Haridas S."/>
            <person name="Lim J."/>
            <person name="Wang M."/>
            <person name="Labutti K."/>
            <person name="Lipzen A."/>
            <person name="Barry K."/>
            <person name="Grigoriev I.V."/>
        </authorList>
    </citation>
    <scope>NUCLEOTIDE SEQUENCE [LARGE SCALE GENOMIC DNA]</scope>
    <source>
        <strain evidence="11">J235TASD1</strain>
    </source>
</reference>
<dbReference type="GO" id="GO:0016705">
    <property type="term" value="F:oxidoreductase activity, acting on paired donors, with incorporation or reduction of molecular oxygen"/>
    <property type="evidence" value="ECO:0007669"/>
    <property type="project" value="InterPro"/>
</dbReference>
<dbReference type="GO" id="GO:0020037">
    <property type="term" value="F:heme binding"/>
    <property type="evidence" value="ECO:0007669"/>
    <property type="project" value="InterPro"/>
</dbReference>
<accession>A0A136ITX1</accession>
<dbReference type="PRINTS" id="PR00463">
    <property type="entry name" value="EP450I"/>
</dbReference>
<dbReference type="PROSITE" id="PS00086">
    <property type="entry name" value="CYTOCHROME_P450"/>
    <property type="match status" value="1"/>
</dbReference>
<protein>
    <submittedName>
        <fullName evidence="10">Cytochrome P450</fullName>
    </submittedName>
</protein>
<evidence type="ECO:0000256" key="9">
    <source>
        <dbReference type="SAM" id="Phobius"/>
    </source>
</evidence>
<dbReference type="InterPro" id="IPR001128">
    <property type="entry name" value="Cyt_P450"/>
</dbReference>
<dbReference type="InterPro" id="IPR002401">
    <property type="entry name" value="Cyt_P450_E_grp-I"/>
</dbReference>
<dbReference type="Proteomes" id="UP000070501">
    <property type="component" value="Unassembled WGS sequence"/>
</dbReference>
<evidence type="ECO:0000313" key="10">
    <source>
        <dbReference type="EMBL" id="KXJ88246.1"/>
    </source>
</evidence>
<dbReference type="AlphaFoldDB" id="A0A136ITX1"/>
<dbReference type="GO" id="GO:0004497">
    <property type="term" value="F:monooxygenase activity"/>
    <property type="evidence" value="ECO:0007669"/>
    <property type="project" value="UniProtKB-KW"/>
</dbReference>
<keyword evidence="3 7" id="KW-0479">Metal-binding</keyword>
<gene>
    <name evidence="10" type="ORF">Micbo1qcDRAFT_236012</name>
</gene>
<keyword evidence="9" id="KW-1133">Transmembrane helix</keyword>
<evidence type="ECO:0000256" key="7">
    <source>
        <dbReference type="PIRSR" id="PIRSR602401-1"/>
    </source>
</evidence>
<dbReference type="STRING" id="196109.A0A136ITX1"/>
<comment type="similarity">
    <text evidence="2 8">Belongs to the cytochrome P450 family.</text>
</comment>
<dbReference type="InterPro" id="IPR036396">
    <property type="entry name" value="Cyt_P450_sf"/>
</dbReference>
<dbReference type="PRINTS" id="PR00385">
    <property type="entry name" value="P450"/>
</dbReference>
<dbReference type="EMBL" id="KQ964259">
    <property type="protein sequence ID" value="KXJ88246.1"/>
    <property type="molecule type" value="Genomic_DNA"/>
</dbReference>
<evidence type="ECO:0000256" key="8">
    <source>
        <dbReference type="RuleBase" id="RU000461"/>
    </source>
</evidence>
<keyword evidence="9" id="KW-0472">Membrane</keyword>
<dbReference type="GO" id="GO:0005506">
    <property type="term" value="F:iron ion binding"/>
    <property type="evidence" value="ECO:0007669"/>
    <property type="project" value="InterPro"/>
</dbReference>
<keyword evidence="5 7" id="KW-0408">Iron</keyword>
<feature type="binding site" description="axial binding residue" evidence="7">
    <location>
        <position position="457"/>
    </location>
    <ligand>
        <name>heme</name>
        <dbReference type="ChEBI" id="CHEBI:30413"/>
    </ligand>
    <ligandPart>
        <name>Fe</name>
        <dbReference type="ChEBI" id="CHEBI:18248"/>
    </ligandPart>
</feature>
<keyword evidence="11" id="KW-1185">Reference proteome</keyword>
<dbReference type="Gene3D" id="1.10.630.10">
    <property type="entry name" value="Cytochrome P450"/>
    <property type="match status" value="1"/>
</dbReference>
<keyword evidence="6 8" id="KW-0503">Monooxygenase</keyword>
<evidence type="ECO:0000313" key="11">
    <source>
        <dbReference type="Proteomes" id="UP000070501"/>
    </source>
</evidence>
<dbReference type="PANTHER" id="PTHR24287">
    <property type="entry name" value="P450, PUTATIVE (EUROFUNG)-RELATED"/>
    <property type="match status" value="1"/>
</dbReference>
<organism evidence="10 11">
    <name type="scientific">Microdochium bolleyi</name>
    <dbReference type="NCBI Taxonomy" id="196109"/>
    <lineage>
        <taxon>Eukaryota</taxon>
        <taxon>Fungi</taxon>
        <taxon>Dikarya</taxon>
        <taxon>Ascomycota</taxon>
        <taxon>Pezizomycotina</taxon>
        <taxon>Sordariomycetes</taxon>
        <taxon>Xylariomycetidae</taxon>
        <taxon>Xylariales</taxon>
        <taxon>Microdochiaceae</taxon>
        <taxon>Microdochium</taxon>
    </lineage>
</organism>
<evidence type="ECO:0000256" key="6">
    <source>
        <dbReference type="ARBA" id="ARBA00023033"/>
    </source>
</evidence>
<proteinExistence type="inferred from homology"/>
<evidence type="ECO:0000256" key="3">
    <source>
        <dbReference type="ARBA" id="ARBA00022723"/>
    </source>
</evidence>
<evidence type="ECO:0000256" key="5">
    <source>
        <dbReference type="ARBA" id="ARBA00023004"/>
    </source>
</evidence>
<keyword evidence="9" id="KW-0812">Transmembrane</keyword>
<evidence type="ECO:0000256" key="4">
    <source>
        <dbReference type="ARBA" id="ARBA00023002"/>
    </source>
</evidence>
<comment type="cofactor">
    <cofactor evidence="1 7">
        <name>heme</name>
        <dbReference type="ChEBI" id="CHEBI:30413"/>
    </cofactor>
</comment>
<keyword evidence="4 8" id="KW-0560">Oxidoreductase</keyword>
<dbReference type="InterPro" id="IPR017972">
    <property type="entry name" value="Cyt_P450_CS"/>
</dbReference>